<dbReference type="GO" id="GO:0006465">
    <property type="term" value="P:signal peptide processing"/>
    <property type="evidence" value="ECO:0007669"/>
    <property type="project" value="InterPro"/>
</dbReference>
<evidence type="ECO:0000256" key="6">
    <source>
        <dbReference type="PIRSR" id="PIRSR600223-1"/>
    </source>
</evidence>
<feature type="domain" description="Peptidase S26" evidence="8">
    <location>
        <begin position="14"/>
        <end position="195"/>
    </location>
</feature>
<dbReference type="PRINTS" id="PR00727">
    <property type="entry name" value="LEADERPTASE"/>
</dbReference>
<comment type="subcellular location">
    <subcellularLocation>
        <location evidence="2">Cell membrane</location>
        <topology evidence="2">Single-pass type II membrane protein</topology>
    </subcellularLocation>
    <subcellularLocation>
        <location evidence="7">Membrane</location>
        <topology evidence="7">Single-pass type II membrane protein</topology>
    </subcellularLocation>
</comment>
<name>A0A094XYB3_LATSK</name>
<dbReference type="InterPro" id="IPR019757">
    <property type="entry name" value="Pept_S26A_signal_pept_1_Lys-AS"/>
</dbReference>
<reference evidence="9 12" key="1">
    <citation type="submission" date="2016-09" db="EMBL/GenBank/DDBJ databases">
        <authorList>
            <person name="Inglin R.C."/>
        </authorList>
    </citation>
    <scope>NUCLEOTIDE SEQUENCE [LARGE SCALE GENOMIC DNA]</scope>
    <source>
        <strain evidence="9 12">RI-517</strain>
    </source>
</reference>
<feature type="transmembrane region" description="Helical" evidence="7">
    <location>
        <begin position="12"/>
        <end position="34"/>
    </location>
</feature>
<dbReference type="Gene3D" id="2.10.109.10">
    <property type="entry name" value="Umud Fragment, subunit A"/>
    <property type="match status" value="1"/>
</dbReference>
<dbReference type="InterPro" id="IPR036286">
    <property type="entry name" value="LexA/Signal_pep-like_sf"/>
</dbReference>
<dbReference type="SUPFAM" id="SSF51306">
    <property type="entry name" value="LexA/Signal peptidase"/>
    <property type="match status" value="1"/>
</dbReference>
<dbReference type="PANTHER" id="PTHR43390">
    <property type="entry name" value="SIGNAL PEPTIDASE I"/>
    <property type="match status" value="1"/>
</dbReference>
<comment type="similarity">
    <text evidence="3 7">Belongs to the peptidase S26 family.</text>
</comment>
<dbReference type="Pfam" id="PF10502">
    <property type="entry name" value="Peptidase_S26"/>
    <property type="match status" value="1"/>
</dbReference>
<keyword evidence="5 7" id="KW-0378">Hydrolase</keyword>
<evidence type="ECO:0000313" key="12">
    <source>
        <dbReference type="Proteomes" id="UP000234349"/>
    </source>
</evidence>
<dbReference type="PANTHER" id="PTHR43390:SF1">
    <property type="entry name" value="CHLOROPLAST PROCESSING PEPTIDASE"/>
    <property type="match status" value="1"/>
</dbReference>
<evidence type="ECO:0000256" key="7">
    <source>
        <dbReference type="RuleBase" id="RU362042"/>
    </source>
</evidence>
<keyword evidence="7" id="KW-0645">Protease</keyword>
<dbReference type="OMA" id="LLKYPRW"/>
<gene>
    <name evidence="10" type="primary">spsB</name>
    <name evidence="9" type="synonym">lepB</name>
    <name evidence="9" type="ORF">CUR37_01355</name>
    <name evidence="10" type="ORF">LAS9267_01356</name>
    <name evidence="11" type="ORF">QBD03_00495</name>
</gene>
<feature type="active site" evidence="6">
    <location>
        <position position="82"/>
    </location>
</feature>
<comment type="catalytic activity">
    <reaction evidence="1 7">
        <text>Cleavage of hydrophobic, N-terminal signal or leader sequences from secreted and periplasmic proteins.</text>
        <dbReference type="EC" id="3.4.21.89"/>
    </reaction>
</comment>
<keyword evidence="7" id="KW-0472">Membrane</keyword>
<dbReference type="InterPro" id="IPR019533">
    <property type="entry name" value="Peptidase_S26"/>
</dbReference>
<keyword evidence="7" id="KW-1133">Transmembrane helix</keyword>
<dbReference type="RefSeq" id="WP_011373809.1">
    <property type="nucleotide sequence ID" value="NZ_AP017931.1"/>
</dbReference>
<dbReference type="Proteomes" id="UP001179858">
    <property type="component" value="Chromosome"/>
</dbReference>
<protein>
    <recommendedName>
        <fullName evidence="4 7">Signal peptidase I</fullName>
        <ecNumber evidence="4 7">3.4.21.89</ecNumber>
    </recommendedName>
</protein>
<evidence type="ECO:0000256" key="4">
    <source>
        <dbReference type="ARBA" id="ARBA00013208"/>
    </source>
</evidence>
<dbReference type="GO" id="GO:0004252">
    <property type="term" value="F:serine-type endopeptidase activity"/>
    <property type="evidence" value="ECO:0007669"/>
    <property type="project" value="InterPro"/>
</dbReference>
<dbReference type="EMBL" id="CP122959">
    <property type="protein sequence ID" value="WGI19258.1"/>
    <property type="molecule type" value="Genomic_DNA"/>
</dbReference>
<evidence type="ECO:0000313" key="10">
    <source>
        <dbReference type="EMBL" id="SPE21474.1"/>
    </source>
</evidence>
<dbReference type="CDD" id="cd06530">
    <property type="entry name" value="S26_SPase_I"/>
    <property type="match status" value="1"/>
</dbReference>
<evidence type="ECO:0000256" key="1">
    <source>
        <dbReference type="ARBA" id="ARBA00000677"/>
    </source>
</evidence>
<evidence type="ECO:0000313" key="9">
    <source>
        <dbReference type="EMBL" id="PKX79724.1"/>
    </source>
</evidence>
<dbReference type="GO" id="GO:0005886">
    <property type="term" value="C:plasma membrane"/>
    <property type="evidence" value="ECO:0007669"/>
    <property type="project" value="UniProtKB-SubCell"/>
</dbReference>
<evidence type="ECO:0000259" key="8">
    <source>
        <dbReference type="Pfam" id="PF10502"/>
    </source>
</evidence>
<dbReference type="Proteomes" id="UP000234349">
    <property type="component" value="Unassembled WGS sequence"/>
</dbReference>
<dbReference type="GO" id="GO:0009003">
    <property type="term" value="F:signal peptidase activity"/>
    <property type="evidence" value="ECO:0007669"/>
    <property type="project" value="UniProtKB-EC"/>
</dbReference>
<keyword evidence="7" id="KW-0812">Transmembrane</keyword>
<evidence type="ECO:0000256" key="2">
    <source>
        <dbReference type="ARBA" id="ARBA00004401"/>
    </source>
</evidence>
<reference evidence="10 13" key="2">
    <citation type="submission" date="2018-02" db="EMBL/GenBank/DDBJ databases">
        <authorList>
            <person name="Rodrigo-Torres L."/>
            <person name="Arahal R. D."/>
            <person name="Lucena T."/>
        </authorList>
    </citation>
    <scope>NUCLEOTIDE SEQUENCE [LARGE SCALE GENOMIC DNA]</scope>
    <source>
        <strain evidence="10 13">CECT 9267</strain>
    </source>
</reference>
<evidence type="ECO:0000313" key="11">
    <source>
        <dbReference type="EMBL" id="WGI19258.1"/>
    </source>
</evidence>
<proteinExistence type="inferred from homology"/>
<organism evidence="10 13">
    <name type="scientific">Latilactobacillus sakei</name>
    <name type="common">Lactobacillus sakei</name>
    <dbReference type="NCBI Taxonomy" id="1599"/>
    <lineage>
        <taxon>Bacteria</taxon>
        <taxon>Bacillati</taxon>
        <taxon>Bacillota</taxon>
        <taxon>Bacilli</taxon>
        <taxon>Lactobacillales</taxon>
        <taxon>Lactobacillaceae</taxon>
        <taxon>Latilactobacillus</taxon>
    </lineage>
</organism>
<evidence type="ECO:0000256" key="5">
    <source>
        <dbReference type="ARBA" id="ARBA00022801"/>
    </source>
</evidence>
<sequence>MSNKAKEFWKSTLQIVLLAAVMVGISQLLLTFVISNEQVFGPSMQPNFTQNDRVIALRHAKLKRGDVVILKAPDAKGEFYIKRIVGMPGDTVRFDRDQLYINGKKVSEPYLKAYKADFSTYLAGSDYFTLNPKTNGPTFDLKDVLGQKKVPAHHYFVMGDNRTVSKDSRYKEVGFISDDASAYNGIQGVVKLRYWPITKFKIY</sequence>
<dbReference type="InterPro" id="IPR019758">
    <property type="entry name" value="Pept_S26A_signal_pept_1_CS"/>
</dbReference>
<accession>A0A094XYB3</accession>
<dbReference type="Proteomes" id="UP000239650">
    <property type="component" value="Unassembled WGS sequence"/>
</dbReference>
<dbReference type="InterPro" id="IPR000223">
    <property type="entry name" value="Pept_S26A_signal_pept_1"/>
</dbReference>
<dbReference type="AlphaFoldDB" id="A0A094XYB3"/>
<dbReference type="PROSITE" id="PS00761">
    <property type="entry name" value="SPASE_I_3"/>
    <property type="match status" value="1"/>
</dbReference>
<feature type="active site" evidence="6">
    <location>
        <position position="43"/>
    </location>
</feature>
<evidence type="ECO:0000313" key="13">
    <source>
        <dbReference type="Proteomes" id="UP000239650"/>
    </source>
</evidence>
<dbReference type="PROSITE" id="PS00760">
    <property type="entry name" value="SPASE_I_2"/>
    <property type="match status" value="1"/>
</dbReference>
<dbReference type="EMBL" id="OKRC01000006">
    <property type="protein sequence ID" value="SPE21474.1"/>
    <property type="molecule type" value="Genomic_DNA"/>
</dbReference>
<dbReference type="NCBIfam" id="TIGR02227">
    <property type="entry name" value="sigpep_I_bact"/>
    <property type="match status" value="1"/>
</dbReference>
<reference evidence="11" key="3">
    <citation type="submission" date="2023-04" db="EMBL/GenBank/DDBJ databases">
        <title>Novel strain of Lactilactobacillus sakei and use thereof.</title>
        <authorList>
            <person name="Kim S.Y."/>
        </authorList>
    </citation>
    <scope>NUCLEOTIDE SEQUENCE</scope>
    <source>
        <strain evidence="11">HUP1</strain>
    </source>
</reference>
<dbReference type="EMBL" id="MKGH01000005">
    <property type="protein sequence ID" value="PKX79724.1"/>
    <property type="molecule type" value="Genomic_DNA"/>
</dbReference>
<evidence type="ECO:0000256" key="3">
    <source>
        <dbReference type="ARBA" id="ARBA00009370"/>
    </source>
</evidence>
<dbReference type="EC" id="3.4.21.89" evidence="4 7"/>
<dbReference type="GeneID" id="57132906"/>